<comment type="pathway">
    <text evidence="2 8">Glycan metabolism; pectin degradation; 2-dehydro-3-deoxy-D-gluconate from pectin: step 2/5.</text>
</comment>
<proteinExistence type="inferred from homology"/>
<dbReference type="Gramene" id="GBG48249">
    <property type="protein sequence ID" value="GBG48249"/>
    <property type="gene ID" value="CBR_g81961"/>
</dbReference>
<dbReference type="InterPro" id="IPR012334">
    <property type="entry name" value="Pectin_lyas_fold"/>
</dbReference>
<dbReference type="PRINTS" id="PR00807">
    <property type="entry name" value="AMBALLERGEN"/>
</dbReference>
<organism evidence="10 11">
    <name type="scientific">Chara braunii</name>
    <name type="common">Braun's stonewort</name>
    <dbReference type="NCBI Taxonomy" id="69332"/>
    <lineage>
        <taxon>Eukaryota</taxon>
        <taxon>Viridiplantae</taxon>
        <taxon>Streptophyta</taxon>
        <taxon>Charophyceae</taxon>
        <taxon>Charales</taxon>
        <taxon>Characeae</taxon>
        <taxon>Chara</taxon>
    </lineage>
</organism>
<dbReference type="InterPro" id="IPR011050">
    <property type="entry name" value="Pectin_lyase_fold/virulence"/>
</dbReference>
<dbReference type="Pfam" id="PF00544">
    <property type="entry name" value="Pectate_lyase_4"/>
    <property type="match status" value="1"/>
</dbReference>
<keyword evidence="5" id="KW-0732">Signal</keyword>
<dbReference type="EC" id="4.2.2.2" evidence="3 8"/>
<evidence type="ECO:0000256" key="5">
    <source>
        <dbReference type="ARBA" id="ARBA00022729"/>
    </source>
</evidence>
<evidence type="ECO:0000256" key="7">
    <source>
        <dbReference type="ARBA" id="ARBA00023239"/>
    </source>
</evidence>
<evidence type="ECO:0000313" key="10">
    <source>
        <dbReference type="EMBL" id="GBG48249.1"/>
    </source>
</evidence>
<dbReference type="GO" id="GO:0045490">
    <property type="term" value="P:pectin catabolic process"/>
    <property type="evidence" value="ECO:0007669"/>
    <property type="project" value="UniProtKB-UniPathway"/>
</dbReference>
<evidence type="ECO:0000256" key="3">
    <source>
        <dbReference type="ARBA" id="ARBA00012272"/>
    </source>
</evidence>
<evidence type="ECO:0000256" key="6">
    <source>
        <dbReference type="ARBA" id="ARBA00022837"/>
    </source>
</evidence>
<dbReference type="UniPathway" id="UPA00545">
    <property type="reaction ID" value="UER00824"/>
</dbReference>
<protein>
    <recommendedName>
        <fullName evidence="3 8">Pectate lyase</fullName>
        <ecNumber evidence="3 8">4.2.2.2</ecNumber>
    </recommendedName>
</protein>
<dbReference type="AlphaFoldDB" id="A0A388JL31"/>
<evidence type="ECO:0000256" key="4">
    <source>
        <dbReference type="ARBA" id="ARBA00022723"/>
    </source>
</evidence>
<comment type="similarity">
    <text evidence="8">Belongs to the polysaccharide lyase 1 family.</text>
</comment>
<dbReference type="InterPro" id="IPR002022">
    <property type="entry name" value="Pec_lyase"/>
</dbReference>
<keyword evidence="11" id="KW-1185">Reference proteome</keyword>
<dbReference type="GO" id="GO:0046872">
    <property type="term" value="F:metal ion binding"/>
    <property type="evidence" value="ECO:0007669"/>
    <property type="project" value="UniProtKB-KW"/>
</dbReference>
<name>A0A388JL31_CHABU</name>
<dbReference type="PANTHER" id="PTHR31683">
    <property type="entry name" value="PECTATE LYASE 18-RELATED"/>
    <property type="match status" value="1"/>
</dbReference>
<evidence type="ECO:0000259" key="9">
    <source>
        <dbReference type="SMART" id="SM00656"/>
    </source>
</evidence>
<dbReference type="SMART" id="SM00656">
    <property type="entry name" value="Amb_all"/>
    <property type="match status" value="1"/>
</dbReference>
<keyword evidence="4 8" id="KW-0479">Metal-binding</keyword>
<evidence type="ECO:0000256" key="1">
    <source>
        <dbReference type="ARBA" id="ARBA00000695"/>
    </source>
</evidence>
<gene>
    <name evidence="10" type="ORF">CBR_g81961</name>
</gene>
<comment type="cofactor">
    <cofactor evidence="8">
        <name>Ca(2+)</name>
        <dbReference type="ChEBI" id="CHEBI:29108"/>
    </cofactor>
    <text evidence="8">Binds 1 Ca(2+) ion. Required for its activity.</text>
</comment>
<sequence>MAASRVAKAGSSSLVAVCIQDGDSREKVRRVMDCRPYSSLLLPKTSRGKGDAIGGASSLGHDHHDGLVRKTHVRAGCALPSRRDPFQRRAPNRLPELAACVVLNDGVGDRLFYGIYAASSATRKRSCSYRANHDKKNGFVDKVQALPENGTEPLEDPAFPEGDTGGVVPEDAAISMVVTGGEGEPAFLKEIVQRSAAAEAGDSEASRAGSGGSIPSTVSFVDSNPYPASLDSSRFAIAGKAQGYGFRATGGRGGKEYKVTNFSASGQQGTLEYALSLSEPLWITFDQAAADRAKKFQDGRPMIDYTSLPISRRLISVRSNKTIDGRGLRLPVVLYGCGLKFLAETQNVIVSNICLDGAFKEGKGGQKDVDNMDGIQIAGDKSGNAPSNVWIDRVTLRNYADGLIDITRGSTNVTVSRCLLTDHDKTMLIGSSDDLGDVDRRIRVTVHHNKFMNCGQRHPRVRFGFVHVYNNSVLRWKTAGVGLGTEAQILLQQNYFLQDSDNTVVELKPKDNGRDSQGIASVGDVYNPKSLDINTDSRFAEVIRNFRGASSDLPRSPNTLTVEKIPSGEALAKKLDGIAGAWSGSRFKF</sequence>
<dbReference type="OrthoDB" id="1637350at2759"/>
<dbReference type="EMBL" id="BFEA01004926">
    <property type="protein sequence ID" value="GBG48249.1"/>
    <property type="molecule type" value="Genomic_DNA"/>
</dbReference>
<feature type="domain" description="Pectate lyase" evidence="9">
    <location>
        <begin position="306"/>
        <end position="502"/>
    </location>
</feature>
<comment type="catalytic activity">
    <reaction evidence="1 8">
        <text>Eliminative cleavage of (1-&gt;4)-alpha-D-galacturonan to give oligosaccharides with 4-deoxy-alpha-D-galact-4-enuronosyl groups at their non-reducing ends.</text>
        <dbReference type="EC" id="4.2.2.2"/>
    </reaction>
</comment>
<evidence type="ECO:0000256" key="2">
    <source>
        <dbReference type="ARBA" id="ARBA00005220"/>
    </source>
</evidence>
<dbReference type="GO" id="GO:0030570">
    <property type="term" value="F:pectate lyase activity"/>
    <property type="evidence" value="ECO:0007669"/>
    <property type="project" value="UniProtKB-EC"/>
</dbReference>
<dbReference type="STRING" id="69332.A0A388JL31"/>
<reference evidence="10 11" key="1">
    <citation type="journal article" date="2018" name="Cell">
        <title>The Chara Genome: Secondary Complexity and Implications for Plant Terrestrialization.</title>
        <authorList>
            <person name="Nishiyama T."/>
            <person name="Sakayama H."/>
            <person name="Vries J.D."/>
            <person name="Buschmann H."/>
            <person name="Saint-Marcoux D."/>
            <person name="Ullrich K.K."/>
            <person name="Haas F.B."/>
            <person name="Vanderstraeten L."/>
            <person name="Becker D."/>
            <person name="Lang D."/>
            <person name="Vosolsobe S."/>
            <person name="Rombauts S."/>
            <person name="Wilhelmsson P.K.I."/>
            <person name="Janitza P."/>
            <person name="Kern R."/>
            <person name="Heyl A."/>
            <person name="Rumpler F."/>
            <person name="Villalobos L.I.A.C."/>
            <person name="Clay J.M."/>
            <person name="Skokan R."/>
            <person name="Toyoda A."/>
            <person name="Suzuki Y."/>
            <person name="Kagoshima H."/>
            <person name="Schijlen E."/>
            <person name="Tajeshwar N."/>
            <person name="Catarino B."/>
            <person name="Hetherington A.J."/>
            <person name="Saltykova A."/>
            <person name="Bonnot C."/>
            <person name="Breuninger H."/>
            <person name="Symeonidi A."/>
            <person name="Radhakrishnan G.V."/>
            <person name="Van Nieuwerburgh F."/>
            <person name="Deforce D."/>
            <person name="Chang C."/>
            <person name="Karol K.G."/>
            <person name="Hedrich R."/>
            <person name="Ulvskov P."/>
            <person name="Glockner G."/>
            <person name="Delwiche C.F."/>
            <person name="Petrasek J."/>
            <person name="Van de Peer Y."/>
            <person name="Friml J."/>
            <person name="Beilby M."/>
            <person name="Dolan L."/>
            <person name="Kohara Y."/>
            <person name="Sugano S."/>
            <person name="Fujiyama A."/>
            <person name="Delaux P.-M."/>
            <person name="Quint M."/>
            <person name="TheiBen G."/>
            <person name="Hagemann M."/>
            <person name="Harholt J."/>
            <person name="Dunand C."/>
            <person name="Zachgo S."/>
            <person name="Langdale J."/>
            <person name="Maumus F."/>
            <person name="Straeten D.V.D."/>
            <person name="Gould S.B."/>
            <person name="Rensing S.A."/>
        </authorList>
    </citation>
    <scope>NUCLEOTIDE SEQUENCE [LARGE SCALE GENOMIC DNA]</scope>
    <source>
        <strain evidence="10 11">S276</strain>
    </source>
</reference>
<dbReference type="Proteomes" id="UP000265515">
    <property type="component" value="Unassembled WGS sequence"/>
</dbReference>
<evidence type="ECO:0000256" key="8">
    <source>
        <dbReference type="RuleBase" id="RU361123"/>
    </source>
</evidence>
<evidence type="ECO:0000313" key="11">
    <source>
        <dbReference type="Proteomes" id="UP000265515"/>
    </source>
</evidence>
<keyword evidence="7 8" id="KW-0456">Lyase</keyword>
<comment type="caution">
    <text evidence="10">The sequence shown here is derived from an EMBL/GenBank/DDBJ whole genome shotgun (WGS) entry which is preliminary data.</text>
</comment>
<dbReference type="SUPFAM" id="SSF51126">
    <property type="entry name" value="Pectin lyase-like"/>
    <property type="match status" value="1"/>
</dbReference>
<accession>A0A388JL31</accession>
<dbReference type="InterPro" id="IPR018082">
    <property type="entry name" value="AmbAllergen"/>
</dbReference>
<dbReference type="PANTHER" id="PTHR31683:SF113">
    <property type="entry name" value="PECTATE LYASE"/>
    <property type="match status" value="1"/>
</dbReference>
<dbReference type="InterPro" id="IPR045032">
    <property type="entry name" value="PEL"/>
</dbReference>
<dbReference type="Gene3D" id="2.160.20.10">
    <property type="entry name" value="Single-stranded right-handed beta-helix, Pectin lyase-like"/>
    <property type="match status" value="1"/>
</dbReference>
<keyword evidence="6 8" id="KW-0106">Calcium</keyword>